<dbReference type="GO" id="GO:0008556">
    <property type="term" value="F:P-type potassium transmembrane transporter activity"/>
    <property type="evidence" value="ECO:0007669"/>
    <property type="project" value="InterPro"/>
</dbReference>
<keyword evidence="2 11" id="KW-1003">Cell membrane</keyword>
<evidence type="ECO:0000256" key="2">
    <source>
        <dbReference type="ARBA" id="ARBA00022475"/>
    </source>
</evidence>
<evidence type="ECO:0000256" key="7">
    <source>
        <dbReference type="ARBA" id="ARBA00022958"/>
    </source>
</evidence>
<evidence type="ECO:0000256" key="1">
    <source>
        <dbReference type="ARBA" id="ARBA00022448"/>
    </source>
</evidence>
<accession>A0A370QHN5</accession>
<name>A0A370QHN5_9GAMM</name>
<dbReference type="GO" id="GO:0005524">
    <property type="term" value="F:ATP binding"/>
    <property type="evidence" value="ECO:0007669"/>
    <property type="project" value="UniProtKB-UniRule"/>
</dbReference>
<evidence type="ECO:0000313" key="12">
    <source>
        <dbReference type="EMBL" id="RDK87873.1"/>
    </source>
</evidence>
<keyword evidence="1 11" id="KW-0813">Transport</keyword>
<dbReference type="AlphaFoldDB" id="A0A370QHN5"/>
<comment type="caution">
    <text evidence="12">The sequence shown here is derived from an EMBL/GenBank/DDBJ whole genome shotgun (WGS) entry which is preliminary data.</text>
</comment>
<dbReference type="GO" id="GO:0005886">
    <property type="term" value="C:plasma membrane"/>
    <property type="evidence" value="ECO:0007669"/>
    <property type="project" value="UniProtKB-SubCell"/>
</dbReference>
<dbReference type="Pfam" id="PF02669">
    <property type="entry name" value="KdpC"/>
    <property type="match status" value="1"/>
</dbReference>
<dbReference type="PANTHER" id="PTHR30042">
    <property type="entry name" value="POTASSIUM-TRANSPORTING ATPASE C CHAIN"/>
    <property type="match status" value="1"/>
</dbReference>
<keyword evidence="4 11" id="KW-0812">Transmembrane</keyword>
<dbReference type="PIRSF" id="PIRSF001296">
    <property type="entry name" value="K_ATPase_KdpC"/>
    <property type="match status" value="1"/>
</dbReference>
<dbReference type="RefSeq" id="WP_115459632.1">
    <property type="nucleotide sequence ID" value="NZ_QRAP01000008.1"/>
</dbReference>
<dbReference type="Proteomes" id="UP000254848">
    <property type="component" value="Unassembled WGS sequence"/>
</dbReference>
<comment type="subcellular location">
    <subcellularLocation>
        <location evidence="11">Cell membrane</location>
        <topology evidence="11">Single-pass membrane protein</topology>
    </subcellularLocation>
</comment>
<evidence type="ECO:0000256" key="4">
    <source>
        <dbReference type="ARBA" id="ARBA00022692"/>
    </source>
</evidence>
<evidence type="ECO:0000256" key="5">
    <source>
        <dbReference type="ARBA" id="ARBA00022741"/>
    </source>
</evidence>
<keyword evidence="8 11" id="KW-1133">Transmembrane helix</keyword>
<gene>
    <name evidence="11" type="primary">kdpC</name>
    <name evidence="12" type="ORF">C8D90_108148</name>
</gene>
<keyword evidence="5 11" id="KW-0547">Nucleotide-binding</keyword>
<keyword evidence="3 11" id="KW-0633">Potassium transport</keyword>
<keyword evidence="9 11" id="KW-0406">Ion transport</keyword>
<dbReference type="OrthoDB" id="9788285at2"/>
<comment type="similarity">
    <text evidence="11">Belongs to the KdpC family.</text>
</comment>
<evidence type="ECO:0000256" key="11">
    <source>
        <dbReference type="HAMAP-Rule" id="MF_00276"/>
    </source>
</evidence>
<comment type="function">
    <text evidence="11">Part of the high-affinity ATP-driven potassium transport (or Kdp) system, which catalyzes the hydrolysis of ATP coupled with the electrogenic transport of potassium into the cytoplasm. This subunit acts as a catalytic chaperone that increases the ATP-binding affinity of the ATP-hydrolyzing subunit KdpB by the formation of a transient KdpB/KdpC/ATP ternary complex.</text>
</comment>
<dbReference type="NCBIfam" id="NF001454">
    <property type="entry name" value="PRK00315.1"/>
    <property type="match status" value="1"/>
</dbReference>
<evidence type="ECO:0000256" key="9">
    <source>
        <dbReference type="ARBA" id="ARBA00023065"/>
    </source>
</evidence>
<evidence type="ECO:0000256" key="6">
    <source>
        <dbReference type="ARBA" id="ARBA00022840"/>
    </source>
</evidence>
<keyword evidence="7 11" id="KW-0630">Potassium</keyword>
<protein>
    <recommendedName>
        <fullName evidence="11">Potassium-transporting ATPase KdpC subunit</fullName>
    </recommendedName>
    <alternativeName>
        <fullName evidence="11">ATP phosphohydrolase [potassium-transporting] C chain</fullName>
    </alternativeName>
    <alternativeName>
        <fullName evidence="11">Potassium-binding and translocating subunit C</fullName>
    </alternativeName>
    <alternativeName>
        <fullName evidence="11">Potassium-translocating ATPase C chain</fullName>
    </alternativeName>
</protein>
<keyword evidence="10 11" id="KW-0472">Membrane</keyword>
<evidence type="ECO:0000256" key="8">
    <source>
        <dbReference type="ARBA" id="ARBA00022989"/>
    </source>
</evidence>
<organism evidence="12 13">
    <name type="scientific">Enterobacillus tribolii</name>
    <dbReference type="NCBI Taxonomy" id="1487935"/>
    <lineage>
        <taxon>Bacteria</taxon>
        <taxon>Pseudomonadati</taxon>
        <taxon>Pseudomonadota</taxon>
        <taxon>Gammaproteobacteria</taxon>
        <taxon>Enterobacterales</taxon>
        <taxon>Hafniaceae</taxon>
        <taxon>Enterobacillus</taxon>
    </lineage>
</organism>
<evidence type="ECO:0000256" key="3">
    <source>
        <dbReference type="ARBA" id="ARBA00022538"/>
    </source>
</evidence>
<keyword evidence="6 11" id="KW-0067">ATP-binding</keyword>
<evidence type="ECO:0000256" key="10">
    <source>
        <dbReference type="ARBA" id="ARBA00023136"/>
    </source>
</evidence>
<sequence length="192" mass="20226">MTLLRPTLFMTLLLTLLTGIIYPLLTTGLAQALFTAQANGSLLQREGITVGSRLIGQNFTHAGDFWGRPSATSETPYNAMASGGSNLAISNPQLDNNIAARAAYLRQNNPQSPAAIPADLLTASASGLDPHISPAAAYYQAPRVAAARHLTEKEVNALIAGQIINSKPGFIGQSVVNVLALNLALDKLAPRR</sequence>
<keyword evidence="13" id="KW-1185">Reference proteome</keyword>
<dbReference type="NCBIfam" id="TIGR00681">
    <property type="entry name" value="kdpC"/>
    <property type="match status" value="1"/>
</dbReference>
<dbReference type="EMBL" id="QRAP01000008">
    <property type="protein sequence ID" value="RDK87873.1"/>
    <property type="molecule type" value="Genomic_DNA"/>
</dbReference>
<reference evidence="12 13" key="1">
    <citation type="submission" date="2018-07" db="EMBL/GenBank/DDBJ databases">
        <title>Genomic Encyclopedia of Type Strains, Phase IV (KMG-IV): sequencing the most valuable type-strain genomes for metagenomic binning, comparative biology and taxonomic classification.</title>
        <authorList>
            <person name="Goeker M."/>
        </authorList>
    </citation>
    <scope>NUCLEOTIDE SEQUENCE [LARGE SCALE GENOMIC DNA]</scope>
    <source>
        <strain evidence="12 13">DSM 103736</strain>
    </source>
</reference>
<proteinExistence type="inferred from homology"/>
<dbReference type="PANTHER" id="PTHR30042:SF2">
    <property type="entry name" value="POTASSIUM-TRANSPORTING ATPASE KDPC SUBUNIT"/>
    <property type="match status" value="1"/>
</dbReference>
<dbReference type="HAMAP" id="MF_00276">
    <property type="entry name" value="KdpC"/>
    <property type="match status" value="1"/>
</dbReference>
<comment type="subunit">
    <text evidence="11">The system is composed of three essential subunits: KdpA, KdpB and KdpC.</text>
</comment>
<dbReference type="InterPro" id="IPR003820">
    <property type="entry name" value="KdpC"/>
</dbReference>
<evidence type="ECO:0000313" key="13">
    <source>
        <dbReference type="Proteomes" id="UP000254848"/>
    </source>
</evidence>